<keyword evidence="12" id="KW-1185">Reference proteome</keyword>
<dbReference type="Pfam" id="PF00005">
    <property type="entry name" value="ABC_tran"/>
    <property type="match status" value="1"/>
</dbReference>
<comment type="caution">
    <text evidence="11">The sequence shown here is derived from an EMBL/GenBank/DDBJ whole genome shotgun (WGS) entry which is preliminary data.</text>
</comment>
<protein>
    <submittedName>
        <fullName evidence="11">ABC transporter ATP-binding protein/permease</fullName>
    </submittedName>
</protein>
<dbReference type="GO" id="GO:0005886">
    <property type="term" value="C:plasma membrane"/>
    <property type="evidence" value="ECO:0007669"/>
    <property type="project" value="UniProtKB-SubCell"/>
</dbReference>
<dbReference type="RefSeq" id="WP_127948496.1">
    <property type="nucleotide sequence ID" value="NZ_RKLN01000007.1"/>
</dbReference>
<dbReference type="AlphaFoldDB" id="A0A438APP2"/>
<dbReference type="InterPro" id="IPR050835">
    <property type="entry name" value="ABC_transporter_sub-D"/>
</dbReference>
<dbReference type="InterPro" id="IPR011527">
    <property type="entry name" value="ABC1_TM_dom"/>
</dbReference>
<dbReference type="Pfam" id="PF06472">
    <property type="entry name" value="ABC_membrane_2"/>
    <property type="match status" value="1"/>
</dbReference>
<dbReference type="EMBL" id="RKLN01000007">
    <property type="protein sequence ID" value="RVW00451.1"/>
    <property type="molecule type" value="Genomic_DNA"/>
</dbReference>
<feature type="transmembrane region" description="Helical" evidence="8">
    <location>
        <begin position="61"/>
        <end position="86"/>
    </location>
</feature>
<evidence type="ECO:0000313" key="12">
    <source>
        <dbReference type="Proteomes" id="UP000284333"/>
    </source>
</evidence>
<evidence type="ECO:0000256" key="7">
    <source>
        <dbReference type="ARBA" id="ARBA00023136"/>
    </source>
</evidence>
<evidence type="ECO:0000256" key="4">
    <source>
        <dbReference type="ARBA" id="ARBA00022741"/>
    </source>
</evidence>
<dbReference type="InterPro" id="IPR003593">
    <property type="entry name" value="AAA+_ATPase"/>
</dbReference>
<sequence>MRNDPYDWNQEVVASLLWTTRAFAIAFVCLVIVGYFLIRYTQWARQFWMISGSYFSSRDSWRVWLSVAVMLFLTVMGVRITILISYQGNEMYTALQYAAQGFSSGDGAALNEAKSAFWRSIVVFTVLATIHVVRSLLDYYVGQAFVIRWRVWLTDRMTSDWLDDRAYYRGRFIDKGIDNPDQRIETDVTDMTTMTQSLSMDLVTAVTSVVAFTKILWDLSGPLTLFGLEIPRAMVVLVYVYILTATVIAFWIGRPLIRLNFLNERFTANFRYALVRLRDRAESIAFFRGEAVERTGLLGRFASVIANAWQIVFRTVKFNGFNLGVSQVAVVFPIVLQAPRFFAGAITLGDITQSSTAFGQVSDSLSFFRQSYDDFAGYRASLIRLSGLLSADERSRALPAVRTEHLDRAVELSDVQVNLPDGRPLIEGLDLRLTPGEALLVTGASGSGKTTLLRTLAQIWPYANGTVRRPTGTKALFLSQFPYLPLGDLRDAVAYPARALELGDDRIRDVLRKVALGHLVNRLDEQSDWASILSPGEQQRVAFARILLIRPQVALLDEATSAVDEGLEYQLYRLVREEVPECMLVSVSHRSTVDQHHTRRLELLGGGPWRMSEVVVN</sequence>
<keyword evidence="5 11" id="KW-0067">ATP-binding</keyword>
<dbReference type="SMART" id="SM00382">
    <property type="entry name" value="AAA"/>
    <property type="match status" value="1"/>
</dbReference>
<comment type="subcellular location">
    <subcellularLocation>
        <location evidence="1">Cell membrane</location>
        <topology evidence="1">Multi-pass membrane protein</topology>
    </subcellularLocation>
</comment>
<evidence type="ECO:0000313" key="11">
    <source>
        <dbReference type="EMBL" id="RVW00451.1"/>
    </source>
</evidence>
<keyword evidence="6 8" id="KW-1133">Transmembrane helix</keyword>
<dbReference type="Gene3D" id="1.20.1560.10">
    <property type="entry name" value="ABC transporter type 1, transmembrane domain"/>
    <property type="match status" value="1"/>
</dbReference>
<feature type="domain" description="ABC transporter" evidence="9">
    <location>
        <begin position="410"/>
        <end position="614"/>
    </location>
</feature>
<dbReference type="OrthoDB" id="9810134at2"/>
<keyword evidence="2" id="KW-0813">Transport</keyword>
<evidence type="ECO:0000256" key="3">
    <source>
        <dbReference type="ARBA" id="ARBA00022692"/>
    </source>
</evidence>
<dbReference type="Proteomes" id="UP000284333">
    <property type="component" value="Unassembled WGS sequence"/>
</dbReference>
<dbReference type="InterPro" id="IPR017871">
    <property type="entry name" value="ABC_transporter-like_CS"/>
</dbReference>
<dbReference type="GO" id="GO:0140359">
    <property type="term" value="F:ABC-type transporter activity"/>
    <property type="evidence" value="ECO:0007669"/>
    <property type="project" value="InterPro"/>
</dbReference>
<keyword evidence="4" id="KW-0547">Nucleotide-binding</keyword>
<dbReference type="PROSITE" id="PS00211">
    <property type="entry name" value="ABC_TRANSPORTER_1"/>
    <property type="match status" value="1"/>
</dbReference>
<dbReference type="Gene3D" id="3.40.50.300">
    <property type="entry name" value="P-loop containing nucleotide triphosphate hydrolases"/>
    <property type="match status" value="1"/>
</dbReference>
<dbReference type="SUPFAM" id="SSF52540">
    <property type="entry name" value="P-loop containing nucleoside triphosphate hydrolases"/>
    <property type="match status" value="1"/>
</dbReference>
<evidence type="ECO:0000256" key="1">
    <source>
        <dbReference type="ARBA" id="ARBA00004651"/>
    </source>
</evidence>
<evidence type="ECO:0000259" key="10">
    <source>
        <dbReference type="PROSITE" id="PS50929"/>
    </source>
</evidence>
<feature type="transmembrane region" description="Helical" evidence="8">
    <location>
        <begin position="20"/>
        <end position="40"/>
    </location>
</feature>
<dbReference type="PROSITE" id="PS50893">
    <property type="entry name" value="ABC_TRANSPORTER_2"/>
    <property type="match status" value="1"/>
</dbReference>
<gene>
    <name evidence="11" type="ORF">EF834_17550</name>
</gene>
<feature type="transmembrane region" description="Helical" evidence="8">
    <location>
        <begin position="116"/>
        <end position="137"/>
    </location>
</feature>
<evidence type="ECO:0000256" key="6">
    <source>
        <dbReference type="ARBA" id="ARBA00022989"/>
    </source>
</evidence>
<dbReference type="GO" id="GO:0016887">
    <property type="term" value="F:ATP hydrolysis activity"/>
    <property type="evidence" value="ECO:0007669"/>
    <property type="project" value="InterPro"/>
</dbReference>
<dbReference type="CDD" id="cd03223">
    <property type="entry name" value="ABCD_peroxisomal_ALDP"/>
    <property type="match status" value="1"/>
</dbReference>
<reference evidence="11 12" key="1">
    <citation type="submission" date="2018-11" db="EMBL/GenBank/DDBJ databases">
        <title>Rhodococcus spongicola sp. nov. and Rhodococcus xishaensis sp. nov. from marine sponges.</title>
        <authorList>
            <person name="Li L."/>
            <person name="Lin H.W."/>
        </authorList>
    </citation>
    <scope>NUCLEOTIDE SEQUENCE [LARGE SCALE GENOMIC DNA]</scope>
    <source>
        <strain evidence="11 12">LHW50502</strain>
    </source>
</reference>
<dbReference type="PROSITE" id="PS50929">
    <property type="entry name" value="ABC_TM1F"/>
    <property type="match status" value="1"/>
</dbReference>
<keyword evidence="7 8" id="KW-0472">Membrane</keyword>
<evidence type="ECO:0000256" key="5">
    <source>
        <dbReference type="ARBA" id="ARBA00022840"/>
    </source>
</evidence>
<evidence type="ECO:0000256" key="8">
    <source>
        <dbReference type="SAM" id="Phobius"/>
    </source>
</evidence>
<dbReference type="PANTHER" id="PTHR11384">
    <property type="entry name" value="ATP-BINDING CASSETTE, SUB-FAMILY D MEMBER"/>
    <property type="match status" value="1"/>
</dbReference>
<dbReference type="SUPFAM" id="SSF90123">
    <property type="entry name" value="ABC transporter transmembrane region"/>
    <property type="match status" value="1"/>
</dbReference>
<dbReference type="InterPro" id="IPR036640">
    <property type="entry name" value="ABC1_TM_sf"/>
</dbReference>
<proteinExistence type="predicted"/>
<dbReference type="GO" id="GO:0005524">
    <property type="term" value="F:ATP binding"/>
    <property type="evidence" value="ECO:0007669"/>
    <property type="project" value="UniProtKB-KW"/>
</dbReference>
<keyword evidence="3 8" id="KW-0812">Transmembrane</keyword>
<evidence type="ECO:0000259" key="9">
    <source>
        <dbReference type="PROSITE" id="PS50893"/>
    </source>
</evidence>
<dbReference type="PANTHER" id="PTHR11384:SF59">
    <property type="entry name" value="LYSOSOMAL COBALAMIN TRANSPORTER ABCD4"/>
    <property type="match status" value="1"/>
</dbReference>
<dbReference type="InterPro" id="IPR027417">
    <property type="entry name" value="P-loop_NTPase"/>
</dbReference>
<evidence type="ECO:0000256" key="2">
    <source>
        <dbReference type="ARBA" id="ARBA00022448"/>
    </source>
</evidence>
<name>A0A438APP2_9NOCA</name>
<accession>A0A438APP2</accession>
<organism evidence="11 12">
    <name type="scientific">Rhodococcus spongiicola</name>
    <dbReference type="NCBI Taxonomy" id="2487352"/>
    <lineage>
        <taxon>Bacteria</taxon>
        <taxon>Bacillati</taxon>
        <taxon>Actinomycetota</taxon>
        <taxon>Actinomycetes</taxon>
        <taxon>Mycobacteriales</taxon>
        <taxon>Nocardiaceae</taxon>
        <taxon>Rhodococcus</taxon>
    </lineage>
</organism>
<dbReference type="InterPro" id="IPR003439">
    <property type="entry name" value="ABC_transporter-like_ATP-bd"/>
</dbReference>
<feature type="domain" description="ABC transmembrane type-1" evidence="10">
    <location>
        <begin position="64"/>
        <end position="377"/>
    </location>
</feature>
<feature type="transmembrane region" description="Helical" evidence="8">
    <location>
        <begin position="237"/>
        <end position="257"/>
    </location>
</feature>